<sequence>MQRSLLHPKDYVIDYKSTKFAKSVFKKHPFVISSNNEKINRGDFLVNDMVVKKHAYKKLVMDMAPLLEYVPFKTNLVRTIEVMNWCIIYIQKIWRGYIESKRYRNMYHMRKHNMHLKQIACELHSYTEKKNKILDNNNKLLTKNTELNAKLINTQDKFIKTSKDLTIACRKHVIDNIDLLFEKLNCEKLTNKVHFLEERVLKAENHYHITKQEAIYSETRFNEINEKLYSYMLECRQIPERNLTKHLRNGIILWKYCRNTRKYACEFSVSNNYILWKNPRKATPRKLQKRNCVAHVLSKKLLIRAPKRDYIFGVPKAWDVMGLTTIINYMISS</sequence>
<protein>
    <submittedName>
        <fullName evidence="1">Uncharacterized protein</fullName>
    </submittedName>
</protein>
<reference evidence="1" key="1">
    <citation type="journal article" date="2019" name="Philos. Trans. R. Soc. Lond., B, Biol. Sci.">
        <title>Targeted metagenomic recovery of four divergent viruses reveals shared and distinctive characteristics of giant viruses of marine eukaryotes.</title>
        <authorList>
            <person name="Needham D.M."/>
            <person name="Poirier C."/>
            <person name="Hehenberger E."/>
            <person name="Jimenez V."/>
            <person name="Swalwell J.E."/>
            <person name="Santoro A.E."/>
            <person name="Worden A.Z."/>
        </authorList>
    </citation>
    <scope>NUCLEOTIDE SEQUENCE</scope>
    <source>
        <strain evidence="1">OPacV-662</strain>
    </source>
</reference>
<accession>A0A5J6VI35</accession>
<dbReference type="EMBL" id="MN448272">
    <property type="protein sequence ID" value="QFG73855.1"/>
    <property type="molecule type" value="Genomic_DNA"/>
</dbReference>
<evidence type="ECO:0000313" key="1">
    <source>
        <dbReference type="EMBL" id="QFG73855.1"/>
    </source>
</evidence>
<name>A0A5J6VI35_9VIRU</name>
<dbReference type="PROSITE" id="PS50096">
    <property type="entry name" value="IQ"/>
    <property type="match status" value="1"/>
</dbReference>
<proteinExistence type="predicted"/>
<organism evidence="1">
    <name type="scientific">Megaviridae environmental sample</name>
    <dbReference type="NCBI Taxonomy" id="1737588"/>
    <lineage>
        <taxon>Viruses</taxon>
        <taxon>Varidnaviria</taxon>
        <taxon>Bamfordvirae</taxon>
        <taxon>Nucleocytoviricota</taxon>
        <taxon>Megaviricetes</taxon>
        <taxon>Imitervirales</taxon>
        <taxon>Mimiviridae</taxon>
        <taxon>environmental samples</taxon>
    </lineage>
</organism>